<sequence>MATISIINTSQLQVIADKLADMQTLQTLMISNEEKLIQASAGDPDITERLTEMLKDDRNSIATLQEAITKLGVPGEASDKVQEVTSKIEEMMAGSKLALYEKFMQHEALKHQLVMTGLLVHKSAQAAGDDLEKVIDPINKANFLNRKHQEILKGILIRTGTRELVGKESKDDIWAQAEDGVAALKGAFGGLFGS</sequence>
<dbReference type="AlphaFoldDB" id="A0A2W4XCF6"/>
<reference evidence="2" key="1">
    <citation type="submission" date="2018-04" db="EMBL/GenBank/DDBJ databases">
        <authorList>
            <person name="Cornet L."/>
        </authorList>
    </citation>
    <scope>NUCLEOTIDE SEQUENCE [LARGE SCALE GENOMIC DNA]</scope>
</reference>
<comment type="caution">
    <text evidence="1">The sequence shown here is derived from an EMBL/GenBank/DDBJ whole genome shotgun (WGS) entry which is preliminary data.</text>
</comment>
<protein>
    <submittedName>
        <fullName evidence="1">Hemerythrin HHE cation-binding protein</fullName>
    </submittedName>
</protein>
<dbReference type="EMBL" id="QBMP01000107">
    <property type="protein sequence ID" value="PZO54850.1"/>
    <property type="molecule type" value="Genomic_DNA"/>
</dbReference>
<dbReference type="Proteomes" id="UP000249794">
    <property type="component" value="Unassembled WGS sequence"/>
</dbReference>
<evidence type="ECO:0000313" key="2">
    <source>
        <dbReference type="Proteomes" id="UP000249794"/>
    </source>
</evidence>
<gene>
    <name evidence="1" type="ORF">DCF15_11305</name>
</gene>
<proteinExistence type="predicted"/>
<organism evidence="1 2">
    <name type="scientific">Phormidesmis priestleyi</name>
    <dbReference type="NCBI Taxonomy" id="268141"/>
    <lineage>
        <taxon>Bacteria</taxon>
        <taxon>Bacillati</taxon>
        <taxon>Cyanobacteriota</taxon>
        <taxon>Cyanophyceae</taxon>
        <taxon>Leptolyngbyales</taxon>
        <taxon>Leptolyngbyaceae</taxon>
        <taxon>Phormidesmis</taxon>
    </lineage>
</organism>
<accession>A0A2W4XCF6</accession>
<name>A0A2W4XCF6_9CYAN</name>
<evidence type="ECO:0000313" key="1">
    <source>
        <dbReference type="EMBL" id="PZO54850.1"/>
    </source>
</evidence>
<reference evidence="1 2" key="2">
    <citation type="submission" date="2018-06" db="EMBL/GenBank/DDBJ databases">
        <title>Metagenomic assembly of (sub)arctic Cyanobacteria and their associated microbiome from non-axenic cultures.</title>
        <authorList>
            <person name="Baurain D."/>
        </authorList>
    </citation>
    <scope>NUCLEOTIDE SEQUENCE [LARGE SCALE GENOMIC DNA]</scope>
    <source>
        <strain evidence="1">ULC027bin1</strain>
    </source>
</reference>